<accession>A0A4U5NJA7</accession>
<organism evidence="1 2">
    <name type="scientific">Steinernema carpocapsae</name>
    <name type="common">Entomopathogenic nematode</name>
    <dbReference type="NCBI Taxonomy" id="34508"/>
    <lineage>
        <taxon>Eukaryota</taxon>
        <taxon>Metazoa</taxon>
        <taxon>Ecdysozoa</taxon>
        <taxon>Nematoda</taxon>
        <taxon>Chromadorea</taxon>
        <taxon>Rhabditida</taxon>
        <taxon>Tylenchina</taxon>
        <taxon>Panagrolaimomorpha</taxon>
        <taxon>Strongyloidoidea</taxon>
        <taxon>Steinernematidae</taxon>
        <taxon>Steinernema</taxon>
    </lineage>
</organism>
<comment type="caution">
    <text evidence="1">The sequence shown here is derived from an EMBL/GenBank/DDBJ whole genome shotgun (WGS) entry which is preliminary data.</text>
</comment>
<name>A0A4U5NJA7_STECR</name>
<dbReference type="AlphaFoldDB" id="A0A4U5NJA7"/>
<reference evidence="1 2" key="1">
    <citation type="journal article" date="2015" name="Genome Biol.">
        <title>Comparative genomics of Steinernema reveals deeply conserved gene regulatory networks.</title>
        <authorList>
            <person name="Dillman A.R."/>
            <person name="Macchietto M."/>
            <person name="Porter C.F."/>
            <person name="Rogers A."/>
            <person name="Williams B."/>
            <person name="Antoshechkin I."/>
            <person name="Lee M.M."/>
            <person name="Goodwin Z."/>
            <person name="Lu X."/>
            <person name="Lewis E.E."/>
            <person name="Goodrich-Blair H."/>
            <person name="Stock S.P."/>
            <person name="Adams B.J."/>
            <person name="Sternberg P.W."/>
            <person name="Mortazavi A."/>
        </authorList>
    </citation>
    <scope>NUCLEOTIDE SEQUENCE [LARGE SCALE GENOMIC DNA]</scope>
    <source>
        <strain evidence="1 2">ALL</strain>
    </source>
</reference>
<sequence>MSTLAEESSSCAESSSFFCDSCVFRSDSATSNTPLTTSEIESIATSRTSLTKSEAEDISEAEGIQQLHHELQEVKNYLIGAMKEDEAEKKVTAGHFRLYYRIPAPREMFFTAAAKLFIVYASSDGKKLHFPVVVEKVDQAKKTFRVDCEGRLAKELTFGSLPALIRSCRIHSFFWPATGKVEAFPIYDVN</sequence>
<evidence type="ECO:0000313" key="1">
    <source>
        <dbReference type="EMBL" id="TKR82966.1"/>
    </source>
</evidence>
<proteinExistence type="predicted"/>
<keyword evidence="2" id="KW-1185">Reference proteome</keyword>
<evidence type="ECO:0000313" key="2">
    <source>
        <dbReference type="Proteomes" id="UP000298663"/>
    </source>
</evidence>
<dbReference type="EMBL" id="AZBU02000004">
    <property type="protein sequence ID" value="TKR82966.1"/>
    <property type="molecule type" value="Genomic_DNA"/>
</dbReference>
<gene>
    <name evidence="1" type="ORF">L596_016633</name>
</gene>
<dbReference type="Proteomes" id="UP000298663">
    <property type="component" value="Unassembled WGS sequence"/>
</dbReference>
<protein>
    <submittedName>
        <fullName evidence="1">Uncharacterized protein</fullName>
    </submittedName>
</protein>
<dbReference type="PANTHER" id="PTHR31128">
    <property type="entry name" value="PROTEIN CBR-CLEC-135-RELATED"/>
    <property type="match status" value="1"/>
</dbReference>
<reference evidence="1 2" key="2">
    <citation type="journal article" date="2019" name="G3 (Bethesda)">
        <title>Hybrid Assembly of the Genome of the Entomopathogenic Nematode Steinernema carpocapsae Identifies the X-Chromosome.</title>
        <authorList>
            <person name="Serra L."/>
            <person name="Macchietto M."/>
            <person name="Macias-Munoz A."/>
            <person name="McGill C.J."/>
            <person name="Rodriguez I.M."/>
            <person name="Rodriguez B."/>
            <person name="Murad R."/>
            <person name="Mortazavi A."/>
        </authorList>
    </citation>
    <scope>NUCLEOTIDE SEQUENCE [LARGE SCALE GENOMIC DNA]</scope>
    <source>
        <strain evidence="1 2">ALL</strain>
    </source>
</reference>